<dbReference type="EMBL" id="FNAI01000015">
    <property type="protein sequence ID" value="SDF27506.1"/>
    <property type="molecule type" value="Genomic_DNA"/>
</dbReference>
<reference evidence="2 3" key="1">
    <citation type="submission" date="2016-10" db="EMBL/GenBank/DDBJ databases">
        <authorList>
            <person name="de Groot N.N."/>
        </authorList>
    </citation>
    <scope>NUCLEOTIDE SEQUENCE [LARGE SCALE GENOMIC DNA]</scope>
    <source>
        <strain evidence="2 3">47C3B</strain>
    </source>
</reference>
<dbReference type="Proteomes" id="UP000199072">
    <property type="component" value="Unassembled WGS sequence"/>
</dbReference>
<evidence type="ECO:0000313" key="3">
    <source>
        <dbReference type="Proteomes" id="UP000199072"/>
    </source>
</evidence>
<gene>
    <name evidence="2" type="ORF">SAMN05216464_11591</name>
</gene>
<keyword evidence="1" id="KW-0472">Membrane</keyword>
<accession>A0A1G7JRL8</accession>
<protein>
    <submittedName>
        <fullName evidence="2">Uncharacterized protein</fullName>
    </submittedName>
</protein>
<keyword evidence="3" id="KW-1185">Reference proteome</keyword>
<dbReference type="OrthoDB" id="796951at2"/>
<dbReference type="RefSeq" id="WP_091154229.1">
    <property type="nucleotide sequence ID" value="NZ_FNAI01000015.1"/>
</dbReference>
<evidence type="ECO:0000313" key="2">
    <source>
        <dbReference type="EMBL" id="SDF27506.1"/>
    </source>
</evidence>
<organism evidence="2 3">
    <name type="scientific">Mucilaginibacter pineti</name>
    <dbReference type="NCBI Taxonomy" id="1391627"/>
    <lineage>
        <taxon>Bacteria</taxon>
        <taxon>Pseudomonadati</taxon>
        <taxon>Bacteroidota</taxon>
        <taxon>Sphingobacteriia</taxon>
        <taxon>Sphingobacteriales</taxon>
        <taxon>Sphingobacteriaceae</taxon>
        <taxon>Mucilaginibacter</taxon>
    </lineage>
</organism>
<dbReference type="STRING" id="1391627.SAMN05216464_11591"/>
<evidence type="ECO:0000256" key="1">
    <source>
        <dbReference type="SAM" id="Phobius"/>
    </source>
</evidence>
<dbReference type="AlphaFoldDB" id="A0A1G7JRL8"/>
<feature type="transmembrane region" description="Helical" evidence="1">
    <location>
        <begin position="44"/>
        <end position="64"/>
    </location>
</feature>
<name>A0A1G7JRL8_9SPHI</name>
<sequence>MFKKIHSNRDPQDTVFSELKKEFRVYFDRTGHGWRNFISRYPKFLFGSMIGLMLISLVLSFTVFRLRDVPVKIKSVAEAEQPRPVSDGFSRIIQAGAALKETISLKKFIDSTMAKPFLSEADSVRLEEALDRLQNINKNLNLPK</sequence>
<keyword evidence="1" id="KW-1133">Transmembrane helix</keyword>
<keyword evidence="1" id="KW-0812">Transmembrane</keyword>
<proteinExistence type="predicted"/>